<dbReference type="PROSITE" id="PS50005">
    <property type="entry name" value="TPR"/>
    <property type="match status" value="2"/>
</dbReference>
<dbReference type="Pfam" id="PF00211">
    <property type="entry name" value="Guanylate_cyc"/>
    <property type="match status" value="1"/>
</dbReference>
<dbReference type="PANTHER" id="PTHR12558">
    <property type="entry name" value="CELL DIVISION CYCLE 16,23,27"/>
    <property type="match status" value="1"/>
</dbReference>
<keyword evidence="5" id="KW-1185">Reference proteome</keyword>
<keyword evidence="2" id="KW-0812">Transmembrane</keyword>
<dbReference type="InterPro" id="IPR011990">
    <property type="entry name" value="TPR-like_helical_dom_sf"/>
</dbReference>
<dbReference type="SUPFAM" id="SSF55073">
    <property type="entry name" value="Nucleotide cyclase"/>
    <property type="match status" value="1"/>
</dbReference>
<dbReference type="InterPro" id="IPR001054">
    <property type="entry name" value="A/G_cyclase"/>
</dbReference>
<dbReference type="PROSITE" id="PS50125">
    <property type="entry name" value="GUANYLATE_CYCLASE_2"/>
    <property type="match status" value="1"/>
</dbReference>
<proteinExistence type="predicted"/>
<dbReference type="GO" id="GO:0009190">
    <property type="term" value="P:cyclic nucleotide biosynthetic process"/>
    <property type="evidence" value="ECO:0007669"/>
    <property type="project" value="InterPro"/>
</dbReference>
<dbReference type="InterPro" id="IPR019734">
    <property type="entry name" value="TPR_rpt"/>
</dbReference>
<protein>
    <submittedName>
        <fullName evidence="4">TolB amino-terminal domain-containing protein</fullName>
    </submittedName>
</protein>
<evidence type="ECO:0000259" key="3">
    <source>
        <dbReference type="PROSITE" id="PS50125"/>
    </source>
</evidence>
<dbReference type="Proteomes" id="UP000199564">
    <property type="component" value="Unassembled WGS sequence"/>
</dbReference>
<reference evidence="5" key="1">
    <citation type="submission" date="2016-10" db="EMBL/GenBank/DDBJ databases">
        <authorList>
            <person name="Varghese N."/>
            <person name="Submissions S."/>
        </authorList>
    </citation>
    <scope>NUCLEOTIDE SEQUENCE [LARGE SCALE GENOMIC DNA]</scope>
    <source>
        <strain evidence="5">DSM 15282</strain>
    </source>
</reference>
<feature type="repeat" description="TPR" evidence="1">
    <location>
        <begin position="475"/>
        <end position="508"/>
    </location>
</feature>
<dbReference type="PANTHER" id="PTHR12558:SF13">
    <property type="entry name" value="CELL DIVISION CYCLE PROTEIN 27 HOMOLOG"/>
    <property type="match status" value="1"/>
</dbReference>
<evidence type="ECO:0000313" key="4">
    <source>
        <dbReference type="EMBL" id="SFO43420.1"/>
    </source>
</evidence>
<accession>A0A1I5H5P7</accession>
<dbReference type="GO" id="GO:0035556">
    <property type="term" value="P:intracellular signal transduction"/>
    <property type="evidence" value="ECO:0007669"/>
    <property type="project" value="InterPro"/>
</dbReference>
<feature type="transmembrane region" description="Helical" evidence="2">
    <location>
        <begin position="191"/>
        <end position="211"/>
    </location>
</feature>
<organism evidence="4 5">
    <name type="scientific">Algoriphagus ornithinivorans</name>
    <dbReference type="NCBI Taxonomy" id="226506"/>
    <lineage>
        <taxon>Bacteria</taxon>
        <taxon>Pseudomonadati</taxon>
        <taxon>Bacteroidota</taxon>
        <taxon>Cytophagia</taxon>
        <taxon>Cytophagales</taxon>
        <taxon>Cyclobacteriaceae</taxon>
        <taxon>Algoriphagus</taxon>
    </lineage>
</organism>
<dbReference type="Gene3D" id="3.40.50.10070">
    <property type="entry name" value="TolB, N-terminal domain"/>
    <property type="match status" value="1"/>
</dbReference>
<evidence type="ECO:0000313" key="5">
    <source>
        <dbReference type="Proteomes" id="UP000199564"/>
    </source>
</evidence>
<dbReference type="STRING" id="226506.SAMN04488519_106296"/>
<keyword evidence="1" id="KW-0802">TPR repeat</keyword>
<name>A0A1I5H5P7_9BACT</name>
<dbReference type="AlphaFoldDB" id="A0A1I5H5P7"/>
<sequence length="736" mass="83656">MSQDHNRKQSVVFFSDIVGYTRLMGKDEDHAFDLMKKNLEIHADILGHYRGNIIKELGDGILATFETVDEALEASLEIHKRLQSIPDMQIRIGLHCGEIIFDHGDVFGDAVNLTARIQGIGVPSCILISEKAREQLPANTNFNTQKLGMFRLKNVEHPVQLHAVTNPPCAVPKRSQILDNIHFQEKNPWKFWAVLSVSFILLTYLIYSILWNTSVWEKEKSVAILPFTNLSNNSEQEFFSEGLTADVITQVSKIGSIKVITKDAVEPFRGPDLPLDSIANTLGVSTVLKGNIRWIGDKIRINVQLIDPSENKNLWAETYNREVSDIFEIQAEIASEIARVLNSNLSAAEKDQLNKAQTSSFDAYELYLKGRELYSLYRKQTTLEAAELFKEAIQIDPQYALAYTGLANAYAQYLYFGEGDQWLDSSMEASAKALAIDPYLAEAFTAQGSAYYYKGQNEYAKISFEKALVLNPNLSTAMGNLATVYFISGDLAKSLKLQSKSASLNPTNHLPYQITGWIYRVLDQFNEAHDWIDQSIEIQKDPLSYEQKAFTYFEQNKIKEGVEMANQVILVNKDTTSLGFVAAGTIHFFAGDFEKAAFYLEESLRKKPDYESDEYFISPVYLSYIYKTMGKTKEANALLDNAISIRKETLESFKEDFNLWLDLAQLEAVRGNINQSSTYLKEAYNRGFRDDFQLVNNPIFKNYLSHQPIRSLLSELQKKRMEMNQELQTSDLLRNK</sequence>
<dbReference type="EMBL" id="FOVW01000006">
    <property type="protein sequence ID" value="SFO43420.1"/>
    <property type="molecule type" value="Genomic_DNA"/>
</dbReference>
<dbReference type="RefSeq" id="WP_091654248.1">
    <property type="nucleotide sequence ID" value="NZ_FOVW01000006.1"/>
</dbReference>
<dbReference type="SMART" id="SM00044">
    <property type="entry name" value="CYCc"/>
    <property type="match status" value="1"/>
</dbReference>
<feature type="domain" description="Guanylate cyclase" evidence="3">
    <location>
        <begin position="11"/>
        <end position="118"/>
    </location>
</feature>
<dbReference type="CDD" id="cd07302">
    <property type="entry name" value="CHD"/>
    <property type="match status" value="1"/>
</dbReference>
<evidence type="ECO:0000256" key="1">
    <source>
        <dbReference type="PROSITE-ProRule" id="PRU00339"/>
    </source>
</evidence>
<keyword evidence="2" id="KW-0472">Membrane</keyword>
<feature type="repeat" description="TPR" evidence="1">
    <location>
        <begin position="441"/>
        <end position="474"/>
    </location>
</feature>
<dbReference type="GO" id="GO:0004016">
    <property type="term" value="F:adenylate cyclase activity"/>
    <property type="evidence" value="ECO:0007669"/>
    <property type="project" value="UniProtKB-ARBA"/>
</dbReference>
<gene>
    <name evidence="4" type="ORF">SAMN04488519_106296</name>
</gene>
<dbReference type="SMART" id="SM00028">
    <property type="entry name" value="TPR"/>
    <property type="match status" value="5"/>
</dbReference>
<evidence type="ECO:0000256" key="2">
    <source>
        <dbReference type="SAM" id="Phobius"/>
    </source>
</evidence>
<dbReference type="SUPFAM" id="SSF48452">
    <property type="entry name" value="TPR-like"/>
    <property type="match status" value="1"/>
</dbReference>
<dbReference type="InterPro" id="IPR029787">
    <property type="entry name" value="Nucleotide_cyclase"/>
</dbReference>
<dbReference type="Gene3D" id="1.25.40.10">
    <property type="entry name" value="Tetratricopeptide repeat domain"/>
    <property type="match status" value="2"/>
</dbReference>
<keyword evidence="2" id="KW-1133">Transmembrane helix</keyword>
<dbReference type="Pfam" id="PF13181">
    <property type="entry name" value="TPR_8"/>
    <property type="match status" value="1"/>
</dbReference>
<dbReference type="Gene3D" id="3.30.70.1230">
    <property type="entry name" value="Nucleotide cyclase"/>
    <property type="match status" value="1"/>
</dbReference>